<evidence type="ECO:0000313" key="9">
    <source>
        <dbReference type="EMBL" id="MFC4565819.1"/>
    </source>
</evidence>
<name>A0ABV9E6P2_9ACTN</name>
<dbReference type="SUPFAM" id="SSF53167">
    <property type="entry name" value="Purine and uridine phosphorylases"/>
    <property type="match status" value="1"/>
</dbReference>
<dbReference type="RefSeq" id="WP_378580184.1">
    <property type="nucleotide sequence ID" value="NZ_JBHSFQ010000049.1"/>
</dbReference>
<evidence type="ECO:0000256" key="7">
    <source>
        <dbReference type="PIRNR" id="PIRNR000477"/>
    </source>
</evidence>
<evidence type="ECO:0000256" key="6">
    <source>
        <dbReference type="ARBA" id="ARBA00048556"/>
    </source>
</evidence>
<dbReference type="EMBL" id="JBHSFQ010000049">
    <property type="protein sequence ID" value="MFC4565819.1"/>
    <property type="molecule type" value="Genomic_DNA"/>
</dbReference>
<reference evidence="10" key="1">
    <citation type="journal article" date="2019" name="Int. J. Syst. Evol. Microbiol.">
        <title>The Global Catalogue of Microorganisms (GCM) 10K type strain sequencing project: providing services to taxonomists for standard genome sequencing and annotation.</title>
        <authorList>
            <consortium name="The Broad Institute Genomics Platform"/>
            <consortium name="The Broad Institute Genome Sequencing Center for Infectious Disease"/>
            <person name="Wu L."/>
            <person name="Ma J."/>
        </authorList>
    </citation>
    <scope>NUCLEOTIDE SEQUENCE [LARGE SCALE GENOMIC DNA]</scope>
    <source>
        <strain evidence="10">XZYJ18</strain>
    </source>
</reference>
<evidence type="ECO:0000256" key="2">
    <source>
        <dbReference type="ARBA" id="ARBA00005058"/>
    </source>
</evidence>
<dbReference type="Gene3D" id="3.40.50.1580">
    <property type="entry name" value="Nucleoside phosphorylase domain"/>
    <property type="match status" value="1"/>
</dbReference>
<dbReference type="Proteomes" id="UP001595923">
    <property type="component" value="Unassembled WGS sequence"/>
</dbReference>
<dbReference type="CDD" id="cd09009">
    <property type="entry name" value="PNP-EcPNPII_like"/>
    <property type="match status" value="1"/>
</dbReference>
<dbReference type="InterPro" id="IPR011268">
    <property type="entry name" value="Purine_phosphorylase"/>
</dbReference>
<keyword evidence="10" id="KW-1185">Reference proteome</keyword>
<dbReference type="InterPro" id="IPR000845">
    <property type="entry name" value="Nucleoside_phosphorylase_d"/>
</dbReference>
<evidence type="ECO:0000256" key="4">
    <source>
        <dbReference type="ARBA" id="ARBA00022676"/>
    </source>
</evidence>
<comment type="catalytic activity">
    <reaction evidence="6">
        <text>a purine 2'-deoxy-D-ribonucleoside + phosphate = a purine nucleobase + 2-deoxy-alpha-D-ribose 1-phosphate</text>
        <dbReference type="Rhea" id="RHEA:36431"/>
        <dbReference type="ChEBI" id="CHEBI:26386"/>
        <dbReference type="ChEBI" id="CHEBI:43474"/>
        <dbReference type="ChEBI" id="CHEBI:57259"/>
        <dbReference type="ChEBI" id="CHEBI:142361"/>
        <dbReference type="EC" id="2.4.2.1"/>
    </reaction>
</comment>
<gene>
    <name evidence="9" type="ORF">ACFO4E_28505</name>
</gene>
<proteinExistence type="inferred from homology"/>
<organism evidence="9 10">
    <name type="scientific">Nocardiopsis mangrovi</name>
    <dbReference type="NCBI Taxonomy" id="1179818"/>
    <lineage>
        <taxon>Bacteria</taxon>
        <taxon>Bacillati</taxon>
        <taxon>Actinomycetota</taxon>
        <taxon>Actinomycetes</taxon>
        <taxon>Streptosporangiales</taxon>
        <taxon>Nocardiopsidaceae</taxon>
        <taxon>Nocardiopsis</taxon>
    </lineage>
</organism>
<dbReference type="PANTHER" id="PTHR11904:SF9">
    <property type="entry name" value="PURINE NUCLEOSIDE PHOSPHORYLASE-RELATED"/>
    <property type="match status" value="1"/>
</dbReference>
<dbReference type="EC" id="2.4.2.1" evidence="7"/>
<comment type="caution">
    <text evidence="9">The sequence shown here is derived from an EMBL/GenBank/DDBJ whole genome shotgun (WGS) entry which is preliminary data.</text>
</comment>
<evidence type="ECO:0000256" key="5">
    <source>
        <dbReference type="ARBA" id="ARBA00022679"/>
    </source>
</evidence>
<keyword evidence="5 7" id="KW-0808">Transferase</keyword>
<dbReference type="NCBIfam" id="NF006054">
    <property type="entry name" value="PRK08202.1"/>
    <property type="match status" value="1"/>
</dbReference>
<accession>A0ABV9E6P2</accession>
<evidence type="ECO:0000256" key="1">
    <source>
        <dbReference type="ARBA" id="ARBA00002678"/>
    </source>
</evidence>
<evidence type="ECO:0000313" key="10">
    <source>
        <dbReference type="Proteomes" id="UP001595923"/>
    </source>
</evidence>
<comment type="similarity">
    <text evidence="3 7">Belongs to the PNP/MTAP phosphorylase family.</text>
</comment>
<protein>
    <recommendedName>
        <fullName evidence="7">Purine nucleoside phosphorylase</fullName>
        <ecNumber evidence="7">2.4.2.1</ecNumber>
    </recommendedName>
    <alternativeName>
        <fullName evidence="7">Inosine-guanosine phosphorylase</fullName>
    </alternativeName>
</protein>
<evidence type="ECO:0000259" key="8">
    <source>
        <dbReference type="Pfam" id="PF01048"/>
    </source>
</evidence>
<feature type="domain" description="Nucleoside phosphorylase" evidence="8">
    <location>
        <begin position="30"/>
        <end position="263"/>
    </location>
</feature>
<dbReference type="GO" id="GO:0004731">
    <property type="term" value="F:purine-nucleoside phosphorylase activity"/>
    <property type="evidence" value="ECO:0007669"/>
    <property type="project" value="UniProtKB-EC"/>
</dbReference>
<dbReference type="PANTHER" id="PTHR11904">
    <property type="entry name" value="METHYLTHIOADENOSINE/PURINE NUCLEOSIDE PHOSPHORYLASE"/>
    <property type="match status" value="1"/>
</dbReference>
<sequence>MRTADAKQLADAAADELKHRSGADGYDAMVVLGSGWSGAADSLGTPDIELDVADLPGFTPPTAAGHSTKVRSMWVGAKRVAVFLGRTHLYEEHDPMRVAHAVRTGVAAGASTVVLTGTAGSLRADFSVGQPIVIRDHINLTSMSPLTGPDFVDLTGAYSERLRDIVRDADPSLAEGVYASMLGPQFQTQAELVMLRNAGADLVGRSIALETIAAVEMGADVLGLAMVSNDAVNAVFDPFDSEKALDVVRQRALRLGELLNKVLMRL</sequence>
<comment type="function">
    <text evidence="1">The purine nucleoside phosphorylases catalyze the phosphorolytic breakdown of the N-glycosidic bond in the beta-(deoxy)ribonucleoside molecules, with the formation of the corresponding free purine bases and pentose-1-phosphate. Cleaves guanosine, inosine, 2'-deoxyguanosine and 2'-deoxyinosine.</text>
</comment>
<dbReference type="Pfam" id="PF01048">
    <property type="entry name" value="PNP_UDP_1"/>
    <property type="match status" value="1"/>
</dbReference>
<dbReference type="InterPro" id="IPR035994">
    <property type="entry name" value="Nucleoside_phosphorylase_sf"/>
</dbReference>
<dbReference type="PIRSF" id="PIRSF000477">
    <property type="entry name" value="PurNPase"/>
    <property type="match status" value="1"/>
</dbReference>
<keyword evidence="4 7" id="KW-0328">Glycosyltransferase</keyword>
<evidence type="ECO:0000256" key="3">
    <source>
        <dbReference type="ARBA" id="ARBA00006751"/>
    </source>
</evidence>
<comment type="pathway">
    <text evidence="2 7">Purine metabolism; purine nucleoside salvage.</text>
</comment>